<organism evidence="5 6">
    <name type="scientific">Neptunicoccus cionae</name>
    <dbReference type="NCBI Taxonomy" id="2035344"/>
    <lineage>
        <taxon>Bacteria</taxon>
        <taxon>Pseudomonadati</taxon>
        <taxon>Pseudomonadota</taxon>
        <taxon>Alphaproteobacteria</taxon>
        <taxon>Rhodobacterales</taxon>
        <taxon>Paracoccaceae</taxon>
        <taxon>Neptunicoccus</taxon>
    </lineage>
</organism>
<dbReference type="Gene3D" id="3.40.190.170">
    <property type="entry name" value="Bacterial extracellular solute-binding protein, family 7"/>
    <property type="match status" value="1"/>
</dbReference>
<dbReference type="RefSeq" id="WP_188669709.1">
    <property type="nucleotide sequence ID" value="NZ_BMKA01000001.1"/>
</dbReference>
<dbReference type="CDD" id="cd13602">
    <property type="entry name" value="PBP2_TRAP_BpDctp6_7"/>
    <property type="match status" value="1"/>
</dbReference>
<comment type="subcellular location">
    <subcellularLocation>
        <location evidence="1">Periplasm</location>
    </subcellularLocation>
</comment>
<feature type="signal peptide" evidence="4">
    <location>
        <begin position="1"/>
        <end position="19"/>
    </location>
</feature>
<feature type="chain" id="PRO_5036926450" evidence="4">
    <location>
        <begin position="20"/>
        <end position="330"/>
    </location>
</feature>
<keyword evidence="2 4" id="KW-0732">Signal</keyword>
<reference evidence="5" key="2">
    <citation type="submission" date="2020-09" db="EMBL/GenBank/DDBJ databases">
        <authorList>
            <person name="Sun Q."/>
            <person name="Zhou Y."/>
        </authorList>
    </citation>
    <scope>NUCLEOTIDE SEQUENCE</scope>
    <source>
        <strain evidence="5">CGMCC 1.15880</strain>
    </source>
</reference>
<dbReference type="AlphaFoldDB" id="A0A916VLZ3"/>
<keyword evidence="6" id="KW-1185">Reference proteome</keyword>
<gene>
    <name evidence="5" type="ORF">GCM10011498_00090</name>
</gene>
<dbReference type="GO" id="GO:0055085">
    <property type="term" value="P:transmembrane transport"/>
    <property type="evidence" value="ECO:0007669"/>
    <property type="project" value="InterPro"/>
</dbReference>
<reference evidence="5" key="1">
    <citation type="journal article" date="2014" name="Int. J. Syst. Evol. Microbiol.">
        <title>Complete genome sequence of Corynebacterium casei LMG S-19264T (=DSM 44701T), isolated from a smear-ripened cheese.</title>
        <authorList>
            <consortium name="US DOE Joint Genome Institute (JGI-PGF)"/>
            <person name="Walter F."/>
            <person name="Albersmeier A."/>
            <person name="Kalinowski J."/>
            <person name="Ruckert C."/>
        </authorList>
    </citation>
    <scope>NUCLEOTIDE SEQUENCE</scope>
    <source>
        <strain evidence="5">CGMCC 1.15880</strain>
    </source>
</reference>
<dbReference type="Pfam" id="PF03480">
    <property type="entry name" value="DctP"/>
    <property type="match status" value="1"/>
</dbReference>
<comment type="caution">
    <text evidence="5">The sequence shown here is derived from an EMBL/GenBank/DDBJ whole genome shotgun (WGS) entry which is preliminary data.</text>
</comment>
<keyword evidence="3" id="KW-0574">Periplasm</keyword>
<sequence>MFYSTTSRFIAVAFATAMALPTAADTTLNLANEYQDTTFAAVADKFFIERVGELTEGSVKIDYYPGGSLGFKSVDHYDSVGDGAIDIADTYIGQLSGISPVFSLPSMPFLATSKDKALALEATLRPHYDSVFGDANQMYLFSTPWPPSGIWTGEALDSPAGLEGIKVRVADVTSMQTFKEAGANPLQISWADVVPQLSANAIDAVISSAEGGTNIKLGEFLPHYTAVDYVIPVNVVHMNLDAYSNLSEAEQAAVMQAAADTSEFIWGKLEERLSNTYDDLAALKVNVEREPNAELMATLEQASAGALDEWLEKMGPEGQNILDAYTATAK</sequence>
<proteinExistence type="predicted"/>
<dbReference type="InterPro" id="IPR038404">
    <property type="entry name" value="TRAP_DctP_sf"/>
</dbReference>
<accession>A0A916VLZ3</accession>
<dbReference type="EMBL" id="BMKA01000001">
    <property type="protein sequence ID" value="GGA04782.1"/>
    <property type="molecule type" value="Genomic_DNA"/>
</dbReference>
<evidence type="ECO:0000313" key="6">
    <source>
        <dbReference type="Proteomes" id="UP000628017"/>
    </source>
</evidence>
<dbReference type="Proteomes" id="UP000628017">
    <property type="component" value="Unassembled WGS sequence"/>
</dbReference>
<dbReference type="PANTHER" id="PTHR33376">
    <property type="match status" value="1"/>
</dbReference>
<evidence type="ECO:0000256" key="1">
    <source>
        <dbReference type="ARBA" id="ARBA00004418"/>
    </source>
</evidence>
<dbReference type="GO" id="GO:0042597">
    <property type="term" value="C:periplasmic space"/>
    <property type="evidence" value="ECO:0007669"/>
    <property type="project" value="UniProtKB-SubCell"/>
</dbReference>
<protein>
    <submittedName>
        <fullName evidence="5">C4-dicarboxylate ABC transporter</fullName>
    </submittedName>
</protein>
<dbReference type="InterPro" id="IPR018389">
    <property type="entry name" value="DctP_fam"/>
</dbReference>
<evidence type="ECO:0000256" key="3">
    <source>
        <dbReference type="ARBA" id="ARBA00022764"/>
    </source>
</evidence>
<name>A0A916VLZ3_9RHOB</name>
<dbReference type="PANTHER" id="PTHR33376:SF4">
    <property type="entry name" value="SIALIC ACID-BINDING PERIPLASMIC PROTEIN SIAP"/>
    <property type="match status" value="1"/>
</dbReference>
<evidence type="ECO:0000256" key="4">
    <source>
        <dbReference type="SAM" id="SignalP"/>
    </source>
</evidence>
<evidence type="ECO:0000313" key="5">
    <source>
        <dbReference type="EMBL" id="GGA04782.1"/>
    </source>
</evidence>
<evidence type="ECO:0000256" key="2">
    <source>
        <dbReference type="ARBA" id="ARBA00022729"/>
    </source>
</evidence>
<dbReference type="NCBIfam" id="NF037995">
    <property type="entry name" value="TRAP_S1"/>
    <property type="match status" value="1"/>
</dbReference>